<proteinExistence type="predicted"/>
<dbReference type="EMBL" id="RRYP01006419">
    <property type="protein sequence ID" value="TNV81212.1"/>
    <property type="molecule type" value="Genomic_DNA"/>
</dbReference>
<evidence type="ECO:0000313" key="2">
    <source>
        <dbReference type="Proteomes" id="UP000785679"/>
    </source>
</evidence>
<keyword evidence="2" id="KW-1185">Reference proteome</keyword>
<dbReference type="AlphaFoldDB" id="A0A8J8T3Q3"/>
<protein>
    <submittedName>
        <fullName evidence="1">Uncharacterized protein</fullName>
    </submittedName>
</protein>
<reference evidence="1" key="1">
    <citation type="submission" date="2019-06" db="EMBL/GenBank/DDBJ databases">
        <authorList>
            <person name="Zheng W."/>
        </authorList>
    </citation>
    <scope>NUCLEOTIDE SEQUENCE</scope>
    <source>
        <strain evidence="1">QDHG01</strain>
    </source>
</reference>
<accession>A0A8J8T3Q3</accession>
<dbReference type="Proteomes" id="UP000785679">
    <property type="component" value="Unassembled WGS sequence"/>
</dbReference>
<comment type="caution">
    <text evidence="1">The sequence shown here is derived from an EMBL/GenBank/DDBJ whole genome shotgun (WGS) entry which is preliminary data.</text>
</comment>
<gene>
    <name evidence="1" type="ORF">FGO68_gene6193</name>
</gene>
<evidence type="ECO:0000313" key="1">
    <source>
        <dbReference type="EMBL" id="TNV81212.1"/>
    </source>
</evidence>
<organism evidence="1 2">
    <name type="scientific">Halteria grandinella</name>
    <dbReference type="NCBI Taxonomy" id="5974"/>
    <lineage>
        <taxon>Eukaryota</taxon>
        <taxon>Sar</taxon>
        <taxon>Alveolata</taxon>
        <taxon>Ciliophora</taxon>
        <taxon>Intramacronucleata</taxon>
        <taxon>Spirotrichea</taxon>
        <taxon>Stichotrichia</taxon>
        <taxon>Sporadotrichida</taxon>
        <taxon>Halteriidae</taxon>
        <taxon>Halteria</taxon>
    </lineage>
</organism>
<name>A0A8J8T3Q3_HALGN</name>
<sequence>MRIDRGTFTITTPAHWQPSGIVPLMSLITINLYRPIRVDKEGEAKTMRALTFSQIRRSLNLMRLIGTILRTPDSEGISTNRQIRRIEIYRCSKTSQKRMKKSIRRNSNKHLQMPTKWSMSSSKSSCLSFLKSLRVRQKDSRFRADRSKCNKLCTQH</sequence>